<keyword evidence="2" id="KW-0614">Plasmid</keyword>
<accession>A0A2L2LM67</accession>
<dbReference type="AlphaFoldDB" id="A0A2L2LM67"/>
<keyword evidence="1" id="KW-0472">Membrane</keyword>
<feature type="transmembrane region" description="Helical" evidence="1">
    <location>
        <begin position="12"/>
        <end position="29"/>
    </location>
</feature>
<keyword evidence="1" id="KW-0812">Transmembrane</keyword>
<reference evidence="2 3" key="1">
    <citation type="submission" date="2018-02" db="EMBL/GenBank/DDBJ databases">
        <title>Complete genome sequence of Agrobacterium tumefaciens 1D1609.</title>
        <authorList>
            <person name="Cho S.-T."/>
            <person name="Haryono M."/>
            <person name="Chang H.-H."/>
            <person name="Santos M.N."/>
            <person name="Lai E.-M."/>
            <person name="Kuo C.-H."/>
        </authorList>
    </citation>
    <scope>NUCLEOTIDE SEQUENCE [LARGE SCALE GENOMIC DNA]</scope>
    <source>
        <strain evidence="2 3">1D1609</strain>
        <plasmid evidence="3">Plasmid pat1d1609a</plasmid>
    </source>
</reference>
<dbReference type="InterPro" id="IPR021450">
    <property type="entry name" value="DUF3100"/>
</dbReference>
<feature type="transmembrane region" description="Helical" evidence="1">
    <location>
        <begin position="36"/>
        <end position="58"/>
    </location>
</feature>
<keyword evidence="1" id="KW-1133">Transmembrane helix</keyword>
<gene>
    <name evidence="2" type="ORF">At1D1609_53990</name>
</gene>
<dbReference type="Proteomes" id="UP000237717">
    <property type="component" value="Plasmid pAt1D1609a"/>
</dbReference>
<geneLocation type="plasmid" evidence="3">
    <name>pat1d1609a</name>
</geneLocation>
<dbReference type="RefSeq" id="WP_104680454.1">
    <property type="nucleotide sequence ID" value="NZ_CP026927.1"/>
</dbReference>
<evidence type="ECO:0000256" key="1">
    <source>
        <dbReference type="SAM" id="Phobius"/>
    </source>
</evidence>
<protein>
    <submittedName>
        <fullName evidence="2">Membrane protein</fullName>
    </submittedName>
</protein>
<sequence length="272" mass="28681">MNKTFTSAGGWWLHGIVLFIVIIAELIGIRRLPIGIGTVVFLPILYAFAMGIALNPHILKKTAGFIPPQAVKLSGTMITIAIMPFIAKFGTTVGPQIEKIIEAGPALIVQELGNLGTIAIAFPVAVFLLRMGREAIGAAYSIDREPNLALIADRYGLNSPEGAGAMGVYATGTLIGTFVFAIMPPLVHALGWFDFRALAMSCGVGSGSMLAACTGGLVTIMPENKDLILALAAASNILTYATGLYVGLFVALPLTEWLYRKARPNDPANPAV</sequence>
<feature type="transmembrane region" description="Helical" evidence="1">
    <location>
        <begin position="166"/>
        <end position="186"/>
    </location>
</feature>
<proteinExistence type="predicted"/>
<feature type="transmembrane region" description="Helical" evidence="1">
    <location>
        <begin position="70"/>
        <end position="91"/>
    </location>
</feature>
<organism evidence="2 3">
    <name type="scientific">Agrobacterium tumefaciens</name>
    <dbReference type="NCBI Taxonomy" id="358"/>
    <lineage>
        <taxon>Bacteria</taxon>
        <taxon>Pseudomonadati</taxon>
        <taxon>Pseudomonadota</taxon>
        <taxon>Alphaproteobacteria</taxon>
        <taxon>Hyphomicrobiales</taxon>
        <taxon>Rhizobiaceae</taxon>
        <taxon>Rhizobium/Agrobacterium group</taxon>
        <taxon>Agrobacterium</taxon>
        <taxon>Agrobacterium tumefaciens complex</taxon>
    </lineage>
</organism>
<evidence type="ECO:0000313" key="2">
    <source>
        <dbReference type="EMBL" id="AVH45431.1"/>
    </source>
</evidence>
<dbReference type="EMBL" id="CP026927">
    <property type="protein sequence ID" value="AVH45431.1"/>
    <property type="molecule type" value="Genomic_DNA"/>
</dbReference>
<feature type="transmembrane region" description="Helical" evidence="1">
    <location>
        <begin position="198"/>
        <end position="221"/>
    </location>
</feature>
<feature type="transmembrane region" description="Helical" evidence="1">
    <location>
        <begin position="227"/>
        <end position="254"/>
    </location>
</feature>
<dbReference type="Pfam" id="PF11299">
    <property type="entry name" value="DUF3100"/>
    <property type="match status" value="1"/>
</dbReference>
<feature type="transmembrane region" description="Helical" evidence="1">
    <location>
        <begin position="112"/>
        <end position="131"/>
    </location>
</feature>
<evidence type="ECO:0000313" key="3">
    <source>
        <dbReference type="Proteomes" id="UP000237717"/>
    </source>
</evidence>
<name>A0A2L2LM67_AGRTU</name>